<dbReference type="Proteomes" id="UP000215377">
    <property type="component" value="Unassembled WGS sequence"/>
</dbReference>
<accession>A0A225NNU6</accession>
<keyword evidence="1" id="KW-0812">Transmembrane</keyword>
<name>A0A225NNU6_9RHOB</name>
<feature type="transmembrane region" description="Helical" evidence="1">
    <location>
        <begin position="7"/>
        <end position="32"/>
    </location>
</feature>
<feature type="transmembrane region" description="Helical" evidence="1">
    <location>
        <begin position="77"/>
        <end position="95"/>
    </location>
</feature>
<evidence type="ECO:0000256" key="1">
    <source>
        <dbReference type="SAM" id="Phobius"/>
    </source>
</evidence>
<evidence type="ECO:0000313" key="3">
    <source>
        <dbReference type="Proteomes" id="UP000215377"/>
    </source>
</evidence>
<comment type="caution">
    <text evidence="2">The sequence shown here is derived from an EMBL/GenBank/DDBJ whole genome shotgun (WGS) entry which is preliminary data.</text>
</comment>
<keyword evidence="1" id="KW-0472">Membrane</keyword>
<sequence length="243" mass="26637">MTWNERFALFTPLDAAALALMILSWIAISYIIENPPARHPSVSILTNRFRRDWMREMVTRQPRLFDSQVLSLMRQGTAFFASGTMIAIGGGLALIGNPEPLVDVAGDLSLINAPQVVWEIKLVVVLVVLSHAFLKFVWAHRLFGYCAILMAAVPNDPDDPAAYPRAAQAAEISITAARAFNKAMRATYFSLASAAWLLGAVPLIVATVLTVGMLWRREFASSSRKALLEVPHGDVSARPPKPV</sequence>
<protein>
    <submittedName>
        <fullName evidence="2">Membrane protein</fullName>
    </submittedName>
</protein>
<keyword evidence="1" id="KW-1133">Transmembrane helix</keyword>
<dbReference type="EMBL" id="AQQR01000002">
    <property type="protein sequence ID" value="OWU75959.1"/>
    <property type="molecule type" value="Genomic_DNA"/>
</dbReference>
<evidence type="ECO:0000313" key="2">
    <source>
        <dbReference type="EMBL" id="OWU75959.1"/>
    </source>
</evidence>
<dbReference type="InterPro" id="IPR006747">
    <property type="entry name" value="DUF599"/>
</dbReference>
<dbReference type="Pfam" id="PF04654">
    <property type="entry name" value="DUF599"/>
    <property type="match status" value="1"/>
</dbReference>
<keyword evidence="3" id="KW-1185">Reference proteome</keyword>
<dbReference type="AlphaFoldDB" id="A0A225NNU6"/>
<dbReference type="RefSeq" id="WP_088649151.1">
    <property type="nucleotide sequence ID" value="NZ_AQQR01000002.1"/>
</dbReference>
<dbReference type="OrthoDB" id="9806874at2"/>
<proteinExistence type="predicted"/>
<gene>
    <name evidence="2" type="ORF">ATO3_07230</name>
</gene>
<reference evidence="2 3" key="1">
    <citation type="submission" date="2013-04" db="EMBL/GenBank/DDBJ databases">
        <title>Oceanicola sp. 22II1-22F33 Genome Sequencing.</title>
        <authorList>
            <person name="Lai Q."/>
            <person name="Li G."/>
            <person name="Shao Z."/>
        </authorList>
    </citation>
    <scope>NUCLEOTIDE SEQUENCE [LARGE SCALE GENOMIC DNA]</scope>
    <source>
        <strain evidence="2 3">22II1-22F33</strain>
    </source>
</reference>
<organism evidence="2 3">
    <name type="scientific">Marinibacterium profundimaris</name>
    <dbReference type="NCBI Taxonomy" id="1679460"/>
    <lineage>
        <taxon>Bacteria</taxon>
        <taxon>Pseudomonadati</taxon>
        <taxon>Pseudomonadota</taxon>
        <taxon>Alphaproteobacteria</taxon>
        <taxon>Rhodobacterales</taxon>
        <taxon>Paracoccaceae</taxon>
        <taxon>Marinibacterium</taxon>
    </lineage>
</organism>
<feature type="transmembrane region" description="Helical" evidence="1">
    <location>
        <begin position="116"/>
        <end position="134"/>
    </location>
</feature>
<feature type="transmembrane region" description="Helical" evidence="1">
    <location>
        <begin position="194"/>
        <end position="215"/>
    </location>
</feature>